<dbReference type="NCBIfam" id="TIGR00173">
    <property type="entry name" value="menD"/>
    <property type="match status" value="1"/>
</dbReference>
<dbReference type="PANTHER" id="PTHR42916">
    <property type="entry name" value="2-SUCCINYL-5-ENOLPYRUVYL-6-HYDROXY-3-CYCLOHEXENE-1-CARBOXYLATE SYNTHASE"/>
    <property type="match status" value="1"/>
</dbReference>
<dbReference type="GO" id="GO:0000287">
    <property type="term" value="F:magnesium ion binding"/>
    <property type="evidence" value="ECO:0007669"/>
    <property type="project" value="UniProtKB-UniRule"/>
</dbReference>
<sequence>MNPATAFARVLVDELVRGGVTDAVVAPGSRSAPVALALADAETAGRLRLHVRIDERTAAFLALGLAKAAGRPVPVLTTSGTATAHLHAAVLEAHESGVPVLALTADRPPELRATGANQTIDQVGLYGGAVRWALDVGVPEPGREAAQNRYWRSVVAKALLVARGALSGDPGPVHLNLALREPLMPDGGGERPAPLSGEFTGRPDGAPWTTSAGDGTRSAPLTGGEPAGGGRTLLVAGDAPSAVGRAAAVVADQRGWPVLAEPSSGAWGASGAVRGSALLLGAADWLAAHRPDRVVVVGRPTLSRPVNALLGDPAVTVETYGPSPRWADPGRGSSVVGSAQLDPGLALRDPGPRGGGEWAAEWAEAARLVGAAVDAELDDVPGRGLTAARLARDLVATLPAGALLVLGSSTPVRDVDRLAVPRPGLTVLANRGVAGIDGTISTAVGAALAHQGAGGGPAFALMGDLTFLHDLTGLLPGAGELRPDLTVVVPDNDGGGIFAQLEPGQPQYAASYRRVFGTPHGRDLVAVARSLGWAATAVSDPSQLVAALGAGGPRVVVVRTEAAAEAALATRLRAAAVTALG</sequence>
<keyword evidence="3 6" id="KW-0460">Magnesium</keyword>
<comment type="function">
    <text evidence="6">Catalyzes the thiamine diphosphate-dependent decarboxylation of 2-oxoglutarate and the subsequent addition of the resulting succinic semialdehyde-thiamine pyrophosphate anion to isochorismate to yield 2-succinyl-5-enolpyruvyl-6-hydroxy-3-cyclohexene-1-carboxylate (SEPHCHC).</text>
</comment>
<feature type="region of interest" description="Disordered" evidence="7">
    <location>
        <begin position="184"/>
        <end position="226"/>
    </location>
</feature>
<comment type="catalytic activity">
    <reaction evidence="6">
        <text>isochorismate + 2-oxoglutarate + H(+) = 5-enolpyruvoyl-6-hydroxy-2-succinyl-cyclohex-3-ene-1-carboxylate + CO2</text>
        <dbReference type="Rhea" id="RHEA:25593"/>
        <dbReference type="ChEBI" id="CHEBI:15378"/>
        <dbReference type="ChEBI" id="CHEBI:16526"/>
        <dbReference type="ChEBI" id="CHEBI:16810"/>
        <dbReference type="ChEBI" id="CHEBI:29780"/>
        <dbReference type="ChEBI" id="CHEBI:58818"/>
        <dbReference type="EC" id="2.2.1.9"/>
    </reaction>
</comment>
<dbReference type="CDD" id="cd02009">
    <property type="entry name" value="TPP_SHCHC_synthase"/>
    <property type="match status" value="1"/>
</dbReference>
<comment type="subunit">
    <text evidence="6">Homodimer.</text>
</comment>
<proteinExistence type="inferred from homology"/>
<dbReference type="AlphaFoldDB" id="A0A098YD91"/>
<dbReference type="PIRSF" id="PIRSF004983">
    <property type="entry name" value="MenD"/>
    <property type="match status" value="1"/>
</dbReference>
<dbReference type="InterPro" id="IPR029061">
    <property type="entry name" value="THDP-binding"/>
</dbReference>
<dbReference type="EMBL" id="JPMX01000007">
    <property type="protein sequence ID" value="KGH48385.1"/>
    <property type="molecule type" value="Genomic_DNA"/>
</dbReference>
<organism evidence="10 11">
    <name type="scientific">Modestobacter caceresii</name>
    <dbReference type="NCBI Taxonomy" id="1522368"/>
    <lineage>
        <taxon>Bacteria</taxon>
        <taxon>Bacillati</taxon>
        <taxon>Actinomycetota</taxon>
        <taxon>Actinomycetes</taxon>
        <taxon>Geodermatophilales</taxon>
        <taxon>Geodermatophilaceae</taxon>
        <taxon>Modestobacter</taxon>
    </lineage>
</organism>
<dbReference type="OrthoDB" id="9791859at2"/>
<dbReference type="GO" id="GO:0070204">
    <property type="term" value="F:2-succinyl-5-enolpyruvyl-6-hydroxy-3-cyclohexene-1-carboxylic-acid synthase activity"/>
    <property type="evidence" value="ECO:0007669"/>
    <property type="project" value="UniProtKB-UniRule"/>
</dbReference>
<name>A0A098YD91_9ACTN</name>
<keyword evidence="11" id="KW-1185">Reference proteome</keyword>
<feature type="domain" description="Thiamine pyrophosphate enzyme TPP-binding" evidence="8">
    <location>
        <begin position="426"/>
        <end position="549"/>
    </location>
</feature>
<protein>
    <recommendedName>
        <fullName evidence="6">2-succinyl-5-enolpyruvyl-6-hydroxy-3-cyclohexene-1-carboxylate synthase</fullName>
        <shortName evidence="6">SEPHCHC synthase</shortName>
        <ecNumber evidence="6">2.2.1.9</ecNumber>
    </recommendedName>
    <alternativeName>
        <fullName evidence="6">Menaquinone biosynthesis protein MenD</fullName>
    </alternativeName>
</protein>
<keyword evidence="6" id="KW-0474">Menaquinone biosynthesis</keyword>
<dbReference type="Pfam" id="PF02775">
    <property type="entry name" value="TPP_enzyme_C"/>
    <property type="match status" value="1"/>
</dbReference>
<dbReference type="Pfam" id="PF02776">
    <property type="entry name" value="TPP_enzyme_N"/>
    <property type="match status" value="1"/>
</dbReference>
<evidence type="ECO:0000256" key="6">
    <source>
        <dbReference type="HAMAP-Rule" id="MF_01659"/>
    </source>
</evidence>
<comment type="pathway">
    <text evidence="6">Quinol/quinone metabolism; menaquinone biosynthesis.</text>
</comment>
<evidence type="ECO:0000256" key="3">
    <source>
        <dbReference type="ARBA" id="ARBA00022842"/>
    </source>
</evidence>
<dbReference type="SUPFAM" id="SSF52518">
    <property type="entry name" value="Thiamin diphosphate-binding fold (THDP-binding)"/>
    <property type="match status" value="2"/>
</dbReference>
<comment type="cofactor">
    <cofactor evidence="6">
        <name>thiamine diphosphate</name>
        <dbReference type="ChEBI" id="CHEBI:58937"/>
    </cofactor>
    <text evidence="6">Binds 1 thiamine pyrophosphate per subunit.</text>
</comment>
<comment type="caution">
    <text evidence="10">The sequence shown here is derived from an EMBL/GenBank/DDBJ whole genome shotgun (WGS) entry which is preliminary data.</text>
</comment>
<dbReference type="PANTHER" id="PTHR42916:SF1">
    <property type="entry name" value="PROTEIN PHYLLO, CHLOROPLASTIC"/>
    <property type="match status" value="1"/>
</dbReference>
<evidence type="ECO:0000256" key="7">
    <source>
        <dbReference type="SAM" id="MobiDB-lite"/>
    </source>
</evidence>
<keyword evidence="5 6" id="KW-0464">Manganese</keyword>
<dbReference type="UniPathway" id="UPA00079"/>
<comment type="similarity">
    <text evidence="6">Belongs to the TPP enzyme family. MenD subfamily.</text>
</comment>
<dbReference type="HAMAP" id="MF_01659">
    <property type="entry name" value="MenD"/>
    <property type="match status" value="1"/>
</dbReference>
<dbReference type="CDD" id="cd07037">
    <property type="entry name" value="TPP_PYR_MenD"/>
    <property type="match status" value="1"/>
</dbReference>
<dbReference type="InterPro" id="IPR004433">
    <property type="entry name" value="MenaQ_synth_MenD"/>
</dbReference>
<dbReference type="GO" id="GO:0030145">
    <property type="term" value="F:manganese ion binding"/>
    <property type="evidence" value="ECO:0007669"/>
    <property type="project" value="UniProtKB-UniRule"/>
</dbReference>
<evidence type="ECO:0000256" key="1">
    <source>
        <dbReference type="ARBA" id="ARBA00022679"/>
    </source>
</evidence>
<gene>
    <name evidence="6" type="primary">menD</name>
    <name evidence="10" type="ORF">IN07_02355</name>
</gene>
<dbReference type="UniPathway" id="UPA01057">
    <property type="reaction ID" value="UER00164"/>
</dbReference>
<dbReference type="Proteomes" id="UP000029713">
    <property type="component" value="Unassembled WGS sequence"/>
</dbReference>
<accession>A0A098YD91</accession>
<evidence type="ECO:0000313" key="11">
    <source>
        <dbReference type="Proteomes" id="UP000029713"/>
    </source>
</evidence>
<comment type="pathway">
    <text evidence="6">Quinol/quinone metabolism; 1,4-dihydroxy-2-naphthoate biosynthesis; 1,4-dihydroxy-2-naphthoate from chorismate: step 2/7.</text>
</comment>
<evidence type="ECO:0000256" key="2">
    <source>
        <dbReference type="ARBA" id="ARBA00022723"/>
    </source>
</evidence>
<dbReference type="EC" id="2.2.1.9" evidence="6"/>
<comment type="cofactor">
    <cofactor evidence="6">
        <name>Mg(2+)</name>
        <dbReference type="ChEBI" id="CHEBI:18420"/>
    </cofactor>
    <cofactor evidence="6">
        <name>Mn(2+)</name>
        <dbReference type="ChEBI" id="CHEBI:29035"/>
    </cofactor>
</comment>
<keyword evidence="1 6" id="KW-0808">Transferase</keyword>
<evidence type="ECO:0000259" key="8">
    <source>
        <dbReference type="Pfam" id="PF02775"/>
    </source>
</evidence>
<dbReference type="Gene3D" id="3.40.50.1220">
    <property type="entry name" value="TPP-binding domain"/>
    <property type="match status" value="1"/>
</dbReference>
<dbReference type="Gene3D" id="3.40.50.970">
    <property type="match status" value="2"/>
</dbReference>
<reference evidence="10 11" key="1">
    <citation type="submission" date="2014-07" db="EMBL/GenBank/DDBJ databases">
        <title>Biosystematic studies on Modestobacter strains isolated from extreme hyper-arid desert soil and from historic building.</title>
        <authorList>
            <person name="Bukarasam K."/>
            <person name="Bull A."/>
            <person name="Girard G."/>
            <person name="van Wezel G."/>
            <person name="Goodfellow M."/>
        </authorList>
    </citation>
    <scope>NUCLEOTIDE SEQUENCE [LARGE SCALE GENOMIC DNA]</scope>
    <source>
        <strain evidence="10 11">KNN45-2b</strain>
    </source>
</reference>
<keyword evidence="4 6" id="KW-0786">Thiamine pyrophosphate</keyword>
<dbReference type="GO" id="GO:0030976">
    <property type="term" value="F:thiamine pyrophosphate binding"/>
    <property type="evidence" value="ECO:0007669"/>
    <property type="project" value="UniProtKB-UniRule"/>
</dbReference>
<feature type="domain" description="Thiamine pyrophosphate enzyme N-terminal TPP-binding" evidence="9">
    <location>
        <begin position="7"/>
        <end position="124"/>
    </location>
</feature>
<dbReference type="STRING" id="1522368.IN07_02355"/>
<evidence type="ECO:0000259" key="9">
    <source>
        <dbReference type="Pfam" id="PF02776"/>
    </source>
</evidence>
<dbReference type="InterPro" id="IPR011766">
    <property type="entry name" value="TPP_enzyme_TPP-bd"/>
</dbReference>
<evidence type="ECO:0000313" key="10">
    <source>
        <dbReference type="EMBL" id="KGH48385.1"/>
    </source>
</evidence>
<dbReference type="GO" id="GO:0009234">
    <property type="term" value="P:menaquinone biosynthetic process"/>
    <property type="evidence" value="ECO:0007669"/>
    <property type="project" value="UniProtKB-UniRule"/>
</dbReference>
<dbReference type="InterPro" id="IPR012001">
    <property type="entry name" value="Thiamin_PyroP_enz_TPP-bd_dom"/>
</dbReference>
<dbReference type="RefSeq" id="WP_036333168.1">
    <property type="nucleotide sequence ID" value="NZ_JPMX01000007.1"/>
</dbReference>
<evidence type="ECO:0000256" key="4">
    <source>
        <dbReference type="ARBA" id="ARBA00023052"/>
    </source>
</evidence>
<keyword evidence="2 6" id="KW-0479">Metal-binding</keyword>
<evidence type="ECO:0000256" key="5">
    <source>
        <dbReference type="ARBA" id="ARBA00023211"/>
    </source>
</evidence>